<dbReference type="Proteomes" id="UP001244207">
    <property type="component" value="Unassembled WGS sequence"/>
</dbReference>
<reference evidence="1" key="1">
    <citation type="submission" date="2021-12" db="EMBL/GenBank/DDBJ databases">
        <title>Comparative genomics, transcriptomics and evolutionary studies reveal genomic signatures of adaptation to plant cell wall in hemibiotrophic fungi.</title>
        <authorList>
            <consortium name="DOE Joint Genome Institute"/>
            <person name="Baroncelli R."/>
            <person name="Diaz J.F."/>
            <person name="Benocci T."/>
            <person name="Peng M."/>
            <person name="Battaglia E."/>
            <person name="Haridas S."/>
            <person name="Andreopoulos W."/>
            <person name="Labutti K."/>
            <person name="Pangilinan J."/>
            <person name="Floch G.L."/>
            <person name="Makela M.R."/>
            <person name="Henrissat B."/>
            <person name="Grigoriev I.V."/>
            <person name="Crouch J.A."/>
            <person name="De Vries R.P."/>
            <person name="Sukno S.A."/>
            <person name="Thon M.R."/>
        </authorList>
    </citation>
    <scope>NUCLEOTIDE SEQUENCE</scope>
    <source>
        <strain evidence="1">CBS 112980</strain>
    </source>
</reference>
<organism evidence="1 2">
    <name type="scientific">Glomerella acutata</name>
    <name type="common">Colletotrichum acutatum</name>
    <dbReference type="NCBI Taxonomy" id="27357"/>
    <lineage>
        <taxon>Eukaryota</taxon>
        <taxon>Fungi</taxon>
        <taxon>Dikarya</taxon>
        <taxon>Ascomycota</taxon>
        <taxon>Pezizomycotina</taxon>
        <taxon>Sordariomycetes</taxon>
        <taxon>Hypocreomycetidae</taxon>
        <taxon>Glomerellales</taxon>
        <taxon>Glomerellaceae</taxon>
        <taxon>Colletotrichum</taxon>
        <taxon>Colletotrichum acutatum species complex</taxon>
    </lineage>
</organism>
<gene>
    <name evidence="1" type="ORF">BDZ83DRAFT_347439</name>
</gene>
<protein>
    <submittedName>
        <fullName evidence="1">Uncharacterized protein</fullName>
    </submittedName>
</protein>
<dbReference type="EMBL" id="JAHMHS010000050">
    <property type="protein sequence ID" value="KAK1724593.1"/>
    <property type="molecule type" value="Genomic_DNA"/>
</dbReference>
<sequence>MPNRSPPTSPPTLLHPTADHRNRTLSAPTKQIAVLILLPKHLTLPLSAIFAVLVPPPPSPQLSFTAGVPCFPSADLPHSAPCFIFFSPKSHGEAHKLRQATQNTLSYQQSFRRKSYGESPVNYIQLHTANRVKYPSQWLKRSRALFPPTSSPPSAVRARAMRSSAPATTARRDPTWYILYPPFSFSAALDGACRVPRPAPALSRDRQNTALCSSRTATPASLCHFFHAEYLKCRTTLGYLLYLDDRG</sequence>
<dbReference type="RefSeq" id="XP_060364648.1">
    <property type="nucleotide sequence ID" value="XM_060502496.1"/>
</dbReference>
<dbReference type="GeneID" id="85386395"/>
<evidence type="ECO:0000313" key="1">
    <source>
        <dbReference type="EMBL" id="KAK1724593.1"/>
    </source>
</evidence>
<evidence type="ECO:0000313" key="2">
    <source>
        <dbReference type="Proteomes" id="UP001244207"/>
    </source>
</evidence>
<keyword evidence="2" id="KW-1185">Reference proteome</keyword>
<proteinExistence type="predicted"/>
<name>A0AAD8UJV6_GLOAC</name>
<accession>A0AAD8UJV6</accession>
<comment type="caution">
    <text evidence="1">The sequence shown here is derived from an EMBL/GenBank/DDBJ whole genome shotgun (WGS) entry which is preliminary data.</text>
</comment>
<dbReference type="AlphaFoldDB" id="A0AAD8UJV6"/>